<dbReference type="RefSeq" id="WP_086108595.1">
    <property type="nucleotide sequence ID" value="NZ_CAWNGD010000095.1"/>
</dbReference>
<dbReference type="PROSITE" id="PS00662">
    <property type="entry name" value="T2SP_E"/>
    <property type="match status" value="1"/>
</dbReference>
<dbReference type="PANTHER" id="PTHR30258:SF1">
    <property type="entry name" value="PROTEIN TRANSPORT PROTEIN HOFB HOMOLOG"/>
    <property type="match status" value="1"/>
</dbReference>
<accession>A0A1Y2SED5</accession>
<keyword evidence="2" id="KW-0547">Nucleotide-binding</keyword>
<protein>
    <recommendedName>
        <fullName evidence="4">Bacterial type II secretion system protein E domain-containing protein</fullName>
    </recommendedName>
</protein>
<dbReference type="GO" id="GO:0016887">
    <property type="term" value="F:ATP hydrolysis activity"/>
    <property type="evidence" value="ECO:0007669"/>
    <property type="project" value="TreeGrafter"/>
</dbReference>
<evidence type="ECO:0000259" key="4">
    <source>
        <dbReference type="PROSITE" id="PS00662"/>
    </source>
</evidence>
<evidence type="ECO:0000313" key="5">
    <source>
        <dbReference type="EMBL" id="OTA17129.1"/>
    </source>
</evidence>
<dbReference type="InterPro" id="IPR001482">
    <property type="entry name" value="T2SS/T4SS_dom"/>
</dbReference>
<dbReference type="InterPro" id="IPR027417">
    <property type="entry name" value="P-loop_NTPase"/>
</dbReference>
<dbReference type="Gene3D" id="3.40.50.300">
    <property type="entry name" value="P-loop containing nucleotide triphosphate hydrolases"/>
    <property type="match status" value="1"/>
</dbReference>
<dbReference type="AlphaFoldDB" id="A0A1Y2SED5"/>
<evidence type="ECO:0000256" key="2">
    <source>
        <dbReference type="ARBA" id="ARBA00022741"/>
    </source>
</evidence>
<dbReference type="Pfam" id="PF00437">
    <property type="entry name" value="T2SSE"/>
    <property type="match status" value="1"/>
</dbReference>
<name>A0A1Y2SED5_9GAMM</name>
<dbReference type="PANTHER" id="PTHR30258">
    <property type="entry name" value="TYPE II SECRETION SYSTEM PROTEIN GSPE-RELATED"/>
    <property type="match status" value="1"/>
</dbReference>
<organism evidence="5 6">
    <name type="scientific">Xenorhabdus vietnamensis</name>
    <dbReference type="NCBI Taxonomy" id="351656"/>
    <lineage>
        <taxon>Bacteria</taxon>
        <taxon>Pseudomonadati</taxon>
        <taxon>Pseudomonadota</taxon>
        <taxon>Gammaproteobacteria</taxon>
        <taxon>Enterobacterales</taxon>
        <taxon>Morganellaceae</taxon>
        <taxon>Xenorhabdus</taxon>
    </lineage>
</organism>
<comment type="similarity">
    <text evidence="1">Belongs to the GSP E family.</text>
</comment>
<dbReference type="STRING" id="351656.Xvie_01385"/>
<evidence type="ECO:0000256" key="1">
    <source>
        <dbReference type="ARBA" id="ARBA00006611"/>
    </source>
</evidence>
<evidence type="ECO:0000256" key="3">
    <source>
        <dbReference type="ARBA" id="ARBA00022840"/>
    </source>
</evidence>
<dbReference type="Proteomes" id="UP000194350">
    <property type="component" value="Unassembled WGS sequence"/>
</dbReference>
<dbReference type="OrthoDB" id="9804785at2"/>
<comment type="caution">
    <text evidence="5">The sequence shown here is derived from an EMBL/GenBank/DDBJ whole genome shotgun (WGS) entry which is preliminary data.</text>
</comment>
<proteinExistence type="inferred from homology"/>
<sequence>MINKEYFIMEKEIKELCQRYHAIITKKDSYTITIACSQSPNEDFIAALRFISGLIVNVNIWPQAKIESMLTQENSLISVENYCSENNEEEPYRIDRLDSNYAHNHDAIQTNDLHDEDMDTPVIQLINQTILTSIQKRASDIHFEPSQNGYQIRIRVDGALHTMQTPPPQMNVAIPARLKIMAKLNIAEKRQPQDGQFDWNGSKNNYAIRISTLPTLHGEKIVLRILNTIHQLSLEQLGLPESQFQLLKQKLHLPQGMILVTGPTGSGKTVTLYSCLQYLNQTKKNICSVEDPVEIPLNGINQTPVNNKIGLDFAKVLRALLRQDPDIIMVGEIRDNETAEISMKAAQTGHLVLSTLHTNSTIDTLSRLQNLGISGYTTASCVKLIIAQRLVRKLCPHCRQQDSIPTVFPDITNSDITNKLENISESTKLTNSTEKPISVKSDSVESNSIKQRFSMKKWNAVGCDHCFSGYYGRIAIYEFLEIKPDLQKALSELSNTNFSHLLASQQDSTLFLAGLALVEKGITTLEEIYQITGHEIV</sequence>
<dbReference type="InterPro" id="IPR003593">
    <property type="entry name" value="AAA+_ATPase"/>
</dbReference>
<dbReference type="CDD" id="cd01129">
    <property type="entry name" value="PulE-GspE-like"/>
    <property type="match status" value="1"/>
</dbReference>
<evidence type="ECO:0000313" key="6">
    <source>
        <dbReference type="Proteomes" id="UP000194350"/>
    </source>
</evidence>
<dbReference type="SUPFAM" id="SSF52540">
    <property type="entry name" value="P-loop containing nucleoside triphosphate hydrolases"/>
    <property type="match status" value="1"/>
</dbReference>
<dbReference type="SMART" id="SM00382">
    <property type="entry name" value="AAA"/>
    <property type="match status" value="1"/>
</dbReference>
<keyword evidence="3" id="KW-0067">ATP-binding</keyword>
<keyword evidence="6" id="KW-1185">Reference proteome</keyword>
<gene>
    <name evidence="5" type="ORF">Xvie_01385</name>
</gene>
<dbReference type="EMBL" id="MUBJ01000005">
    <property type="protein sequence ID" value="OTA17129.1"/>
    <property type="molecule type" value="Genomic_DNA"/>
</dbReference>
<dbReference type="GO" id="GO:0005886">
    <property type="term" value="C:plasma membrane"/>
    <property type="evidence" value="ECO:0007669"/>
    <property type="project" value="TreeGrafter"/>
</dbReference>
<dbReference type="GO" id="GO:0005524">
    <property type="term" value="F:ATP binding"/>
    <property type="evidence" value="ECO:0007669"/>
    <property type="project" value="UniProtKB-KW"/>
</dbReference>
<reference evidence="5 6" key="1">
    <citation type="submission" date="2016-10" db="EMBL/GenBank/DDBJ databases">
        <title>Systematic genetic and metabolomic analysis of Xenorhabdus and Photorhabdus spp., highlights the requirements for a dual symbiotic and pathogenic life style.</title>
        <authorList>
            <person name="Tobias N.J."/>
            <person name="Wolff H."/>
            <person name="Djahanschiri B."/>
            <person name="Pidot S.J."/>
            <person name="Stinear T.P."/>
            <person name="Ebersberger I."/>
            <person name="Bode H.B."/>
        </authorList>
    </citation>
    <scope>NUCLEOTIDE SEQUENCE [LARGE SCALE GENOMIC DNA]</scope>
    <source>
        <strain evidence="5 6">DSM 22392</strain>
    </source>
</reference>
<dbReference type="Gene3D" id="3.30.450.90">
    <property type="match status" value="1"/>
</dbReference>
<feature type="domain" description="Bacterial type II secretion system protein E" evidence="4">
    <location>
        <begin position="321"/>
        <end position="335"/>
    </location>
</feature>